<evidence type="ECO:0000313" key="4">
    <source>
        <dbReference type="Proteomes" id="UP000380867"/>
    </source>
</evidence>
<evidence type="ECO:0000256" key="2">
    <source>
        <dbReference type="SAM" id="Phobius"/>
    </source>
</evidence>
<comment type="caution">
    <text evidence="3">The sequence shown here is derived from an EMBL/GenBank/DDBJ whole genome shotgun (WGS) entry which is preliminary data.</text>
</comment>
<feature type="transmembrane region" description="Helical" evidence="2">
    <location>
        <begin position="172"/>
        <end position="194"/>
    </location>
</feature>
<keyword evidence="2" id="KW-0812">Transmembrane</keyword>
<evidence type="ECO:0000256" key="1">
    <source>
        <dbReference type="SAM" id="MobiDB-lite"/>
    </source>
</evidence>
<dbReference type="AlphaFoldDB" id="A0A5M4FII6"/>
<sequence>MIWNKDKGNHVDTDTRTHDEDRTAYVDPGQRDAEVEEHQRERWGGINLGAGFFGWLVAVGMAVLLSSIIGAIAAAIGDANDITQSDIERQGGEISVAAAIVLLVVLLISFYAGGYVAGRMSRFDGTRQGWAVWLISLVVVVIAAIIGAAYGSEYDVMNRVDIPDVPIPTEDLTFGGAITIAAAIFATLLAALAGGKAGTHYHRRVDRTV</sequence>
<proteinExistence type="predicted"/>
<feature type="transmembrane region" description="Helical" evidence="2">
    <location>
        <begin position="52"/>
        <end position="76"/>
    </location>
</feature>
<dbReference type="EMBL" id="SDPQ02000001">
    <property type="protein sequence ID" value="KAA1400039.1"/>
    <property type="molecule type" value="Genomic_DNA"/>
</dbReference>
<keyword evidence="2" id="KW-0472">Membrane</keyword>
<name>A0A5M4FII6_9ACTN</name>
<feature type="region of interest" description="Disordered" evidence="1">
    <location>
        <begin position="1"/>
        <end position="21"/>
    </location>
</feature>
<organism evidence="3 4">
    <name type="scientific">Aeromicrobium ginsengisoli</name>
    <dbReference type="NCBI Taxonomy" id="363867"/>
    <lineage>
        <taxon>Bacteria</taxon>
        <taxon>Bacillati</taxon>
        <taxon>Actinomycetota</taxon>
        <taxon>Actinomycetes</taxon>
        <taxon>Propionibacteriales</taxon>
        <taxon>Nocardioidaceae</taxon>
        <taxon>Aeromicrobium</taxon>
    </lineage>
</organism>
<keyword evidence="2" id="KW-1133">Transmembrane helix</keyword>
<evidence type="ECO:0000313" key="3">
    <source>
        <dbReference type="EMBL" id="KAA1400039.1"/>
    </source>
</evidence>
<accession>A0A5M4FII6</accession>
<protein>
    <submittedName>
        <fullName evidence="3">Uncharacterized protein</fullName>
    </submittedName>
</protein>
<feature type="transmembrane region" description="Helical" evidence="2">
    <location>
        <begin position="96"/>
        <end position="118"/>
    </location>
</feature>
<gene>
    <name evidence="3" type="ORF">ESP70_004650</name>
</gene>
<reference evidence="3" key="1">
    <citation type="submission" date="2019-09" db="EMBL/GenBank/DDBJ databases">
        <authorList>
            <person name="Li J."/>
        </authorList>
    </citation>
    <scope>NUCLEOTIDE SEQUENCE [LARGE SCALE GENOMIC DNA]</scope>
    <source>
        <strain evidence="3">JCM 14732</strain>
    </source>
</reference>
<dbReference type="RefSeq" id="WP_149688144.1">
    <property type="nucleotide sequence ID" value="NZ_SDPQ02000001.1"/>
</dbReference>
<keyword evidence="4" id="KW-1185">Reference proteome</keyword>
<feature type="transmembrane region" description="Helical" evidence="2">
    <location>
        <begin position="130"/>
        <end position="152"/>
    </location>
</feature>
<dbReference type="OrthoDB" id="5244723at2"/>
<dbReference type="Proteomes" id="UP000380867">
    <property type="component" value="Unassembled WGS sequence"/>
</dbReference>